<evidence type="ECO:0008006" key="4">
    <source>
        <dbReference type="Google" id="ProtNLM"/>
    </source>
</evidence>
<evidence type="ECO:0000313" key="3">
    <source>
        <dbReference type="Proteomes" id="UP000056905"/>
    </source>
</evidence>
<evidence type="ECO:0000256" key="1">
    <source>
        <dbReference type="SAM" id="MobiDB-lite"/>
    </source>
</evidence>
<dbReference type="KEGG" id="chq:AQ619_10395"/>
<proteinExistence type="predicted"/>
<dbReference type="SUPFAM" id="SSF159238">
    <property type="entry name" value="SO1590-like"/>
    <property type="match status" value="1"/>
</dbReference>
<keyword evidence="3" id="KW-1185">Reference proteome</keyword>
<dbReference type="OrthoDB" id="69764at2"/>
<feature type="region of interest" description="Disordered" evidence="1">
    <location>
        <begin position="1"/>
        <end position="25"/>
    </location>
</feature>
<reference evidence="2 3" key="1">
    <citation type="submission" date="2015-10" db="EMBL/GenBank/DDBJ databases">
        <title>Conservation of the essential genome among Caulobacter and Brevundimonas species.</title>
        <authorList>
            <person name="Scott D."/>
            <person name="Ely B."/>
        </authorList>
    </citation>
    <scope>NUCLEOTIDE SEQUENCE [LARGE SCALE GENOMIC DNA]</scope>
    <source>
        <strain evidence="2 3">CB4</strain>
    </source>
</reference>
<gene>
    <name evidence="2" type="ORF">AQ619_10395</name>
</gene>
<dbReference type="EMBL" id="CP013002">
    <property type="protein sequence ID" value="ALL15301.1"/>
    <property type="molecule type" value="Genomic_DNA"/>
</dbReference>
<organism evidence="2 3">
    <name type="scientific">Caulobacter henricii</name>
    <dbReference type="NCBI Taxonomy" id="69395"/>
    <lineage>
        <taxon>Bacteria</taxon>
        <taxon>Pseudomonadati</taxon>
        <taxon>Pseudomonadota</taxon>
        <taxon>Alphaproteobacteria</taxon>
        <taxon>Caulobacterales</taxon>
        <taxon>Caulobacteraceae</taxon>
        <taxon>Caulobacter</taxon>
    </lineage>
</organism>
<evidence type="ECO:0000313" key="2">
    <source>
        <dbReference type="EMBL" id="ALL15301.1"/>
    </source>
</evidence>
<accession>A0A0P0P3V5</accession>
<dbReference type="InterPro" id="IPR023159">
    <property type="entry name" value="SO1590-like_sf"/>
</dbReference>
<dbReference type="Proteomes" id="UP000056905">
    <property type="component" value="Chromosome"/>
</dbReference>
<name>A0A0P0P3V5_9CAUL</name>
<dbReference type="AlphaFoldDB" id="A0A0P0P3V5"/>
<sequence>MTQHARGPFDVKLVPQDEDAGPGSTLGRLSLDKVFHGDLDATGKGQMLTAGTDTPGSAVYVAIERVTGTLHGKAGSFALVHKGLMRGADRQLTVEIVPDSGTGALKGISGSLAIEITGGKHLYDLTYTLPAQ</sequence>
<dbReference type="Gene3D" id="2.40.350.10">
    <property type="entry name" value="SO1590-like"/>
    <property type="match status" value="1"/>
</dbReference>
<protein>
    <recommendedName>
        <fullName evidence="4">DUF3224 domain-containing protein</fullName>
    </recommendedName>
</protein>
<dbReference type="InterPro" id="IPR021607">
    <property type="entry name" value="DUF3224"/>
</dbReference>
<dbReference type="STRING" id="69395.AQ619_10395"/>
<dbReference type="Pfam" id="PF11528">
    <property type="entry name" value="DUF3224"/>
    <property type="match status" value="1"/>
</dbReference>